<reference evidence="21 22" key="1">
    <citation type="journal article" date="2019" name="Philos. Trans. R. Soc. Lond., B, Biol. Sci.">
        <title>Ant behaviour and brain gene expression of defending hosts depend on the ecological success of the intruding social parasite.</title>
        <authorList>
            <person name="Kaur R."/>
            <person name="Stoldt M."/>
            <person name="Jongepier E."/>
            <person name="Feldmeyer B."/>
            <person name="Menzel F."/>
            <person name="Bornberg-Bauer E."/>
            <person name="Foitzik S."/>
        </authorList>
    </citation>
    <scope>NUCLEOTIDE SEQUENCE [LARGE SCALE GENOMIC DNA]</scope>
    <source>
        <tissue evidence="21">Whole body</tissue>
    </source>
</reference>
<organism evidence="21 22">
    <name type="scientific">Temnothorax longispinosus</name>
    <dbReference type="NCBI Taxonomy" id="300112"/>
    <lineage>
        <taxon>Eukaryota</taxon>
        <taxon>Metazoa</taxon>
        <taxon>Ecdysozoa</taxon>
        <taxon>Arthropoda</taxon>
        <taxon>Hexapoda</taxon>
        <taxon>Insecta</taxon>
        <taxon>Pterygota</taxon>
        <taxon>Neoptera</taxon>
        <taxon>Endopterygota</taxon>
        <taxon>Hymenoptera</taxon>
        <taxon>Apocrita</taxon>
        <taxon>Aculeata</taxon>
        <taxon>Formicoidea</taxon>
        <taxon>Formicidae</taxon>
        <taxon>Myrmicinae</taxon>
        <taxon>Temnothorax</taxon>
    </lineage>
</organism>
<dbReference type="FunFam" id="3.30.70.2610:FF:000001">
    <property type="entry name" value="General transcription factor IIH subunit 4"/>
    <property type="match status" value="1"/>
</dbReference>
<feature type="domain" description="Transcription factor Tfb2 C-terminal" evidence="20">
    <location>
        <begin position="408"/>
        <end position="475"/>
    </location>
</feature>
<keyword evidence="15 18" id="KW-0539">Nucleus</keyword>
<keyword evidence="12" id="KW-0675">Receptor</keyword>
<dbReference type="AlphaFoldDB" id="A0A4S2JM66"/>
<keyword evidence="13 18" id="KW-0234">DNA repair</keyword>
<keyword evidence="8 19" id="KW-1133">Transmembrane helix</keyword>
<evidence type="ECO:0000256" key="19">
    <source>
        <dbReference type="SAM" id="Phobius"/>
    </source>
</evidence>
<evidence type="ECO:0000256" key="17">
    <source>
        <dbReference type="ARBA" id="ARBA00070130"/>
    </source>
</evidence>
<dbReference type="NCBIfam" id="TIGR00625">
    <property type="entry name" value="tfb2"/>
    <property type="match status" value="1"/>
</dbReference>
<evidence type="ECO:0000256" key="6">
    <source>
        <dbReference type="ARBA" id="ARBA00022725"/>
    </source>
</evidence>
<dbReference type="PANTHER" id="PTHR13152">
    <property type="entry name" value="TFIIH, POLYPEPTIDE 4"/>
    <property type="match status" value="1"/>
</dbReference>
<dbReference type="InterPro" id="IPR004598">
    <property type="entry name" value="TFIIH_p52/Tfb2"/>
</dbReference>
<keyword evidence="10 19" id="KW-0472">Membrane</keyword>
<evidence type="ECO:0000256" key="10">
    <source>
        <dbReference type="ARBA" id="ARBA00023136"/>
    </source>
</evidence>
<dbReference type="Pfam" id="PF03849">
    <property type="entry name" value="Tfb2"/>
    <property type="match status" value="1"/>
</dbReference>
<evidence type="ECO:0000256" key="15">
    <source>
        <dbReference type="ARBA" id="ARBA00023242"/>
    </source>
</evidence>
<dbReference type="Pfam" id="PF02949">
    <property type="entry name" value="7tm_6"/>
    <property type="match status" value="1"/>
</dbReference>
<evidence type="ECO:0000256" key="13">
    <source>
        <dbReference type="ARBA" id="ARBA00023204"/>
    </source>
</evidence>
<dbReference type="STRING" id="300112.A0A4S2JM66"/>
<name>A0A4S2JM66_9HYME</name>
<keyword evidence="22" id="KW-1185">Reference proteome</keyword>
<dbReference type="InterPro" id="IPR004117">
    <property type="entry name" value="7tm6_olfct_rcpt"/>
</dbReference>
<dbReference type="GO" id="GO:0001671">
    <property type="term" value="F:ATPase activator activity"/>
    <property type="evidence" value="ECO:0007669"/>
    <property type="project" value="InterPro"/>
</dbReference>
<dbReference type="InterPro" id="IPR040662">
    <property type="entry name" value="Tfb2_C"/>
</dbReference>
<comment type="caution">
    <text evidence="21">The sequence shown here is derived from an EMBL/GenBank/DDBJ whole genome shotgun (WGS) entry which is preliminary data.</text>
</comment>
<keyword evidence="11 18" id="KW-0804">Transcription</keyword>
<dbReference type="EMBL" id="QBLH01003572">
    <property type="protein sequence ID" value="TGZ37291.1"/>
    <property type="molecule type" value="Genomic_DNA"/>
</dbReference>
<dbReference type="GO" id="GO:0000439">
    <property type="term" value="C:transcription factor TFIIH core complex"/>
    <property type="evidence" value="ECO:0007669"/>
    <property type="project" value="InterPro"/>
</dbReference>
<evidence type="ECO:0000256" key="1">
    <source>
        <dbReference type="ARBA" id="ARBA00004123"/>
    </source>
</evidence>
<protein>
    <recommendedName>
        <fullName evidence="17 18">General transcription factor IIH subunit 4</fullName>
    </recommendedName>
</protein>
<keyword evidence="7 18" id="KW-0227">DNA damage</keyword>
<evidence type="ECO:0000313" key="22">
    <source>
        <dbReference type="Proteomes" id="UP000310200"/>
    </source>
</evidence>
<evidence type="ECO:0000259" key="20">
    <source>
        <dbReference type="Pfam" id="PF18307"/>
    </source>
</evidence>
<feature type="transmembrane region" description="Helical" evidence="19">
    <location>
        <begin position="536"/>
        <end position="556"/>
    </location>
</feature>
<dbReference type="GO" id="GO:0004984">
    <property type="term" value="F:olfactory receptor activity"/>
    <property type="evidence" value="ECO:0007669"/>
    <property type="project" value="InterPro"/>
</dbReference>
<evidence type="ECO:0000256" key="11">
    <source>
        <dbReference type="ARBA" id="ARBA00023163"/>
    </source>
</evidence>
<evidence type="ECO:0000256" key="14">
    <source>
        <dbReference type="ARBA" id="ARBA00023224"/>
    </source>
</evidence>
<comment type="subunit">
    <text evidence="16">Component of the 7-subunit TFIIH core complex composed of XPB/ERCC3, XPD/ERCC2, GTF2H1, GTF2H2, GTF2H3, GTF2H4 and GTF2H5, which is active in NER. The core complex associates with the 3-subunit CDK-activating kinase (CAK) module composed of CCNH/cyclin H, CDK7 and MNAT1 to form the 10-subunit holoenzyme (holo-TFIIH) active in transcription. Part of TBP-based Pol II pre-initiation complex (PIC), in which Pol II core assembles with general transcription factors and other specific initiation factors including GTF2E1, GTF2E2, GTF2F1, GTF2F2, TCEA1, ERCC2, ERCC3, GTF2H2, GTF2H3, GTF2H4, GTF2H5, GTF2A1, GTF2A2, GTF2B and TBP; this large multi-subunit PIC complex mediates DNA unwinding and targets Pol II core to the transcription start site where the first phosphodiester bond forms.</text>
</comment>
<keyword evidence="5 19" id="KW-0812">Transmembrane</keyword>
<evidence type="ECO:0000256" key="5">
    <source>
        <dbReference type="ARBA" id="ARBA00022692"/>
    </source>
</evidence>
<proteinExistence type="inferred from homology"/>
<evidence type="ECO:0000256" key="16">
    <source>
        <dbReference type="ARBA" id="ARBA00064576"/>
    </source>
</evidence>
<evidence type="ECO:0000256" key="12">
    <source>
        <dbReference type="ARBA" id="ARBA00023170"/>
    </source>
</evidence>
<dbReference type="GO" id="GO:0005675">
    <property type="term" value="C:transcription factor TFIIH holo complex"/>
    <property type="evidence" value="ECO:0007669"/>
    <property type="project" value="TreeGrafter"/>
</dbReference>
<dbReference type="GO" id="GO:0006366">
    <property type="term" value="P:transcription by RNA polymerase II"/>
    <property type="evidence" value="ECO:0007669"/>
    <property type="project" value="UniProtKB-ARBA"/>
</dbReference>
<evidence type="ECO:0000256" key="4">
    <source>
        <dbReference type="ARBA" id="ARBA00022606"/>
    </source>
</evidence>
<feature type="transmembrane region" description="Helical" evidence="19">
    <location>
        <begin position="600"/>
        <end position="620"/>
    </location>
</feature>
<dbReference type="PANTHER" id="PTHR13152:SF0">
    <property type="entry name" value="GENERAL TRANSCRIPTION FACTOR IIH SUBUNIT 4"/>
    <property type="match status" value="1"/>
</dbReference>
<keyword evidence="14" id="KW-0807">Transducer</keyword>
<evidence type="ECO:0000256" key="18">
    <source>
        <dbReference type="RuleBase" id="RU364024"/>
    </source>
</evidence>
<evidence type="ECO:0000256" key="3">
    <source>
        <dbReference type="ARBA" id="ARBA00007132"/>
    </source>
</evidence>
<comment type="subcellular location">
    <subcellularLocation>
        <location evidence="2">Membrane</location>
        <topology evidence="2">Multi-pass membrane protein</topology>
    </subcellularLocation>
    <subcellularLocation>
        <location evidence="1 18">Nucleus</location>
    </subcellularLocation>
</comment>
<evidence type="ECO:0000256" key="9">
    <source>
        <dbReference type="ARBA" id="ARBA00023015"/>
    </source>
</evidence>
<comment type="similarity">
    <text evidence="3 18">Belongs to the TFB2 family.</text>
</comment>
<dbReference type="GO" id="GO:0016020">
    <property type="term" value="C:membrane"/>
    <property type="evidence" value="ECO:0007669"/>
    <property type="project" value="UniProtKB-SubCell"/>
</dbReference>
<dbReference type="Proteomes" id="UP000310200">
    <property type="component" value="Unassembled WGS sequence"/>
</dbReference>
<dbReference type="Gene3D" id="3.30.70.2610">
    <property type="match status" value="1"/>
</dbReference>
<accession>A0A4S2JM66</accession>
<keyword evidence="9 18" id="KW-0805">Transcription regulation</keyword>
<dbReference type="GO" id="GO:0005549">
    <property type="term" value="F:odorant binding"/>
    <property type="evidence" value="ECO:0007669"/>
    <property type="project" value="InterPro"/>
</dbReference>
<dbReference type="GO" id="GO:0006289">
    <property type="term" value="P:nucleotide-excision repair"/>
    <property type="evidence" value="ECO:0007669"/>
    <property type="project" value="InterPro"/>
</dbReference>
<evidence type="ECO:0000256" key="7">
    <source>
        <dbReference type="ARBA" id="ARBA00022763"/>
    </source>
</evidence>
<gene>
    <name evidence="21" type="ORF">DBV15_03282</name>
</gene>
<keyword evidence="6" id="KW-0552">Olfaction</keyword>
<dbReference type="Pfam" id="PF18307">
    <property type="entry name" value="Tfb2_C"/>
    <property type="match status" value="1"/>
</dbReference>
<dbReference type="GO" id="GO:0007165">
    <property type="term" value="P:signal transduction"/>
    <property type="evidence" value="ECO:0007669"/>
    <property type="project" value="UniProtKB-KW"/>
</dbReference>
<evidence type="ECO:0000256" key="8">
    <source>
        <dbReference type="ARBA" id="ARBA00022989"/>
    </source>
</evidence>
<evidence type="ECO:0000256" key="2">
    <source>
        <dbReference type="ARBA" id="ARBA00004141"/>
    </source>
</evidence>
<keyword evidence="4" id="KW-0716">Sensory transduction</keyword>
<comment type="function">
    <text evidence="18">Component of the general transcription and DNA repair factor IIH (TFIIH) core complex which is involved in general and transcription-coupled nucleotide excision repair (NER) of damaged DNA.</text>
</comment>
<sequence>MVALVTGRPIERRQNMSNTISGRNLLRPTGLQCKNLHEYLKSRTPDTLNKLYHKPPICLAVFRELPVIAKHYVMRLLFVEQPVPQAVIASWCSKLYFEEHQKVVQILNELYVWKEASIPGGLPGWILNNTFKKNLKIVLLGGGKPWTMSNQLETDSKPRDVAFLDSYALERWECVLHYMVGSQQQEGISADAVRILLHAGLMKRDEADGSPIITQAGFQFLLLDTASQVWYFILQYLDTIEARGLDLVECLTFLFQLNFSTLGKDYSTEGMSEGLLTFLQHLREFGLVYQRKRKAGRFYPTRLALNIATGETKPLTRDTDKEGYIVVETNYRVYAYTNSNLQVALLGLFCEMLYRFPNLVVSILTRDSVRQALKSGITASQIVGYLQQHAHSKMIEAGPPILPPTITDQIKLWENERNRFSFSEGVLYSQFLSQTDFEVLRDHAVSTGVLIWESERKRTMVVTKAGHDDVKKFWKRYSKGSISGYGGSPGKSQVDLEGESTSTQNRVEEMQSAVKHYYNVNKILMSKLGTWPAQSIFAKIVLPTITTAFIFSIVMIYSLMSLYMLIPVTPQILDLLMPLNQSRPYKYLFDVDFSFDREEYYFSVLLYSYLTTVVSMTVMVVTDTSYLMLAHHVCGLFAAIGYRLENLTSTISLNRHVKDAEVACNKYDSTNYDGEIYRELILLLRKHQLSLEYNILWYRMPRRTTQLLSILLHRSLVPCTLTAGKLYVLSFQNYASGNVRKMSGLDLEGE</sequence>
<evidence type="ECO:0000313" key="21">
    <source>
        <dbReference type="EMBL" id="TGZ37291.1"/>
    </source>
</evidence>
<dbReference type="GO" id="GO:0003690">
    <property type="term" value="F:double-stranded DNA binding"/>
    <property type="evidence" value="ECO:0007669"/>
    <property type="project" value="TreeGrafter"/>
</dbReference>